<gene>
    <name evidence="2" type="ORF">SAMN04488082_12011</name>
</gene>
<dbReference type="AlphaFoldDB" id="A0A1I3YH17"/>
<evidence type="ECO:0000313" key="2">
    <source>
        <dbReference type="EMBL" id="SFK31043.1"/>
    </source>
</evidence>
<comment type="similarity">
    <text evidence="1">Belongs to the ros/MucR family.</text>
</comment>
<dbReference type="InterPro" id="IPR008807">
    <property type="entry name" value="ROS_MUCR"/>
</dbReference>
<dbReference type="GO" id="GO:0003677">
    <property type="term" value="F:DNA binding"/>
    <property type="evidence" value="ECO:0007669"/>
    <property type="project" value="InterPro"/>
</dbReference>
<dbReference type="InterPro" id="IPR041920">
    <property type="entry name" value="ROS/MUCR_sf"/>
</dbReference>
<dbReference type="STRING" id="52560.SAMN04488082_12011"/>
<reference evidence="3" key="1">
    <citation type="submission" date="2016-10" db="EMBL/GenBank/DDBJ databases">
        <authorList>
            <person name="Varghese N."/>
            <person name="Submissions S."/>
        </authorList>
    </citation>
    <scope>NUCLEOTIDE SEQUENCE [LARGE SCALE GENOMIC DNA]</scope>
    <source>
        <strain evidence="3">DSM 5918</strain>
    </source>
</reference>
<sequence>MEDYVKQALEIVKAQASVRNMNEEELTSMIRSLTEGIKNVAEGNQPEPEATLSLDDAKKAIREKSIICMECSKSFKVLTKRHLATHGLTPEEYREKWGYKKGTSLVAKSLARDRRKKMQDMKLWEKRVKK</sequence>
<keyword evidence="3" id="KW-1185">Reference proteome</keyword>
<evidence type="ECO:0000256" key="1">
    <source>
        <dbReference type="ARBA" id="ARBA00007031"/>
    </source>
</evidence>
<dbReference type="Pfam" id="PF05443">
    <property type="entry name" value="ROS_MUCR"/>
    <property type="match status" value="1"/>
</dbReference>
<dbReference type="Gene3D" id="1.10.10.1550">
    <property type="entry name" value="ROS/MUCR transcriptional regulator protein"/>
    <property type="match status" value="1"/>
</dbReference>
<dbReference type="OrthoDB" id="9809693at2"/>
<proteinExistence type="inferred from homology"/>
<dbReference type="GO" id="GO:0008270">
    <property type="term" value="F:zinc ion binding"/>
    <property type="evidence" value="ECO:0007669"/>
    <property type="project" value="InterPro"/>
</dbReference>
<dbReference type="GO" id="GO:0006355">
    <property type="term" value="P:regulation of DNA-templated transcription"/>
    <property type="evidence" value="ECO:0007669"/>
    <property type="project" value="InterPro"/>
</dbReference>
<organism evidence="2 3">
    <name type="scientific">Desulfomicrobium apsheronum</name>
    <dbReference type="NCBI Taxonomy" id="52560"/>
    <lineage>
        <taxon>Bacteria</taxon>
        <taxon>Pseudomonadati</taxon>
        <taxon>Thermodesulfobacteriota</taxon>
        <taxon>Desulfovibrionia</taxon>
        <taxon>Desulfovibrionales</taxon>
        <taxon>Desulfomicrobiaceae</taxon>
        <taxon>Desulfomicrobium</taxon>
    </lineage>
</organism>
<dbReference type="EMBL" id="FORX01000020">
    <property type="protein sequence ID" value="SFK31043.1"/>
    <property type="molecule type" value="Genomic_DNA"/>
</dbReference>
<accession>A0A1I3YH17</accession>
<protein>
    <submittedName>
        <fullName evidence="2">Transcriptional regulator, MucR family</fullName>
    </submittedName>
</protein>
<name>A0A1I3YH17_9BACT</name>
<dbReference type="RefSeq" id="WP_092377984.1">
    <property type="nucleotide sequence ID" value="NZ_FORX01000020.1"/>
</dbReference>
<evidence type="ECO:0000313" key="3">
    <source>
        <dbReference type="Proteomes" id="UP000198635"/>
    </source>
</evidence>
<dbReference type="Proteomes" id="UP000198635">
    <property type="component" value="Unassembled WGS sequence"/>
</dbReference>